<dbReference type="Pfam" id="PF05402">
    <property type="entry name" value="PqqD"/>
    <property type="match status" value="1"/>
</dbReference>
<protein>
    <submittedName>
        <fullName evidence="1">Lasso peptide biosynthesis PqqD family chaperone</fullName>
    </submittedName>
</protein>
<dbReference type="EMBL" id="WHPN01000259">
    <property type="protein sequence ID" value="KAF4408865.1"/>
    <property type="molecule type" value="Genomic_DNA"/>
</dbReference>
<keyword evidence="2" id="KW-1185">Reference proteome</keyword>
<dbReference type="RefSeq" id="WP_098750351.1">
    <property type="nucleotide sequence ID" value="NZ_WHPN01000259.1"/>
</dbReference>
<dbReference type="Gene3D" id="1.10.10.1150">
    <property type="entry name" value="Coenzyme PQQ synthesis protein D (PqqD)"/>
    <property type="match status" value="1"/>
</dbReference>
<dbReference type="Proteomes" id="UP000621266">
    <property type="component" value="Unassembled WGS sequence"/>
</dbReference>
<dbReference type="NCBIfam" id="TIGR04353">
    <property type="entry name" value="PqqD_rel_X"/>
    <property type="match status" value="1"/>
</dbReference>
<dbReference type="NCBIfam" id="NF033530">
    <property type="entry name" value="lasso_PqqD_Strm"/>
    <property type="match status" value="1"/>
</dbReference>
<gene>
    <name evidence="1" type="ORF">GCU69_11910</name>
</gene>
<dbReference type="InterPro" id="IPR027599">
    <property type="entry name" value="PqqD-rel_X"/>
</dbReference>
<sequence>MNPRLRDGVTTVETEYGAVLLDQRHGKYWQLNPAGTVLLGAFEDGSGIDGAVETLAERYGVEPATARDHLGALLEQLRTAGLVTS</sequence>
<accession>A0ABQ7FJL3</accession>
<organism evidence="1 2">
    <name type="scientific">Streptomyces lycii</name>
    <dbReference type="NCBI Taxonomy" id="2654337"/>
    <lineage>
        <taxon>Bacteria</taxon>
        <taxon>Bacillati</taxon>
        <taxon>Actinomycetota</taxon>
        <taxon>Actinomycetes</taxon>
        <taxon>Kitasatosporales</taxon>
        <taxon>Streptomycetaceae</taxon>
        <taxon>Streptomyces</taxon>
    </lineage>
</organism>
<reference evidence="1 2" key="1">
    <citation type="submission" date="2019-10" db="EMBL/GenBank/DDBJ databases">
        <title>Streptomyces tenebrisbrunneis sp.nov., an endogenous actinomycete isolated from of Lycium ruthenicum.</title>
        <authorList>
            <person name="Ma L."/>
        </authorList>
    </citation>
    <scope>NUCLEOTIDE SEQUENCE [LARGE SCALE GENOMIC DNA]</scope>
    <source>
        <strain evidence="1 2">TRM 66187</strain>
    </source>
</reference>
<dbReference type="InterPro" id="IPR041881">
    <property type="entry name" value="PqqD_sf"/>
</dbReference>
<proteinExistence type="predicted"/>
<name>A0ABQ7FJL3_9ACTN</name>
<evidence type="ECO:0000313" key="1">
    <source>
        <dbReference type="EMBL" id="KAF4408865.1"/>
    </source>
</evidence>
<evidence type="ECO:0000313" key="2">
    <source>
        <dbReference type="Proteomes" id="UP000621266"/>
    </source>
</evidence>
<dbReference type="InterPro" id="IPR008792">
    <property type="entry name" value="PQQD"/>
</dbReference>
<comment type="caution">
    <text evidence="1">The sequence shown here is derived from an EMBL/GenBank/DDBJ whole genome shotgun (WGS) entry which is preliminary data.</text>
</comment>